<feature type="non-terminal residue" evidence="1">
    <location>
        <position position="61"/>
    </location>
</feature>
<dbReference type="AlphaFoldDB" id="A0A0F8YAW1"/>
<name>A0A0F8YAW1_9ZZZZ</name>
<accession>A0A0F8YAW1</accession>
<reference evidence="1" key="1">
    <citation type="journal article" date="2015" name="Nature">
        <title>Complex archaea that bridge the gap between prokaryotes and eukaryotes.</title>
        <authorList>
            <person name="Spang A."/>
            <person name="Saw J.H."/>
            <person name="Jorgensen S.L."/>
            <person name="Zaremba-Niedzwiedzka K."/>
            <person name="Martijn J."/>
            <person name="Lind A.E."/>
            <person name="van Eijk R."/>
            <person name="Schleper C."/>
            <person name="Guy L."/>
            <person name="Ettema T.J."/>
        </authorList>
    </citation>
    <scope>NUCLEOTIDE SEQUENCE</scope>
</reference>
<evidence type="ECO:0000313" key="1">
    <source>
        <dbReference type="EMBL" id="KKK70825.1"/>
    </source>
</evidence>
<gene>
    <name evidence="1" type="ORF">LCGC14_2920080</name>
</gene>
<protein>
    <submittedName>
        <fullName evidence="1">Uncharacterized protein</fullName>
    </submittedName>
</protein>
<sequence length="61" mass="6631">MTDIRTLGDELPKQQARVRELLIGYKEIGPAGQFGAMMIEQVLQKADKAVISGDVVAMIVS</sequence>
<dbReference type="EMBL" id="LAZR01058005">
    <property type="protein sequence ID" value="KKK70825.1"/>
    <property type="molecule type" value="Genomic_DNA"/>
</dbReference>
<organism evidence="1">
    <name type="scientific">marine sediment metagenome</name>
    <dbReference type="NCBI Taxonomy" id="412755"/>
    <lineage>
        <taxon>unclassified sequences</taxon>
        <taxon>metagenomes</taxon>
        <taxon>ecological metagenomes</taxon>
    </lineage>
</organism>
<comment type="caution">
    <text evidence="1">The sequence shown here is derived from an EMBL/GenBank/DDBJ whole genome shotgun (WGS) entry which is preliminary data.</text>
</comment>
<proteinExistence type="predicted"/>